<reference evidence="1 2" key="1">
    <citation type="submission" date="2024-09" db="EMBL/GenBank/DDBJ databases">
        <authorList>
            <person name="Sun Q."/>
            <person name="Mori K."/>
        </authorList>
    </citation>
    <scope>NUCLEOTIDE SEQUENCE [LARGE SCALE GENOMIC DNA]</scope>
    <source>
        <strain evidence="1 2">JCM 3324</strain>
    </source>
</reference>
<sequence>MVFRVYDEWDRDDWSKQALADQLHNVPNEHVLDLRTEDGEPLRIAGIFSGPDGASVQIIITRT</sequence>
<dbReference type="EMBL" id="JBHMCF010000057">
    <property type="protein sequence ID" value="MFB9476874.1"/>
    <property type="molecule type" value="Genomic_DNA"/>
</dbReference>
<comment type="caution">
    <text evidence="1">The sequence shown here is derived from an EMBL/GenBank/DDBJ whole genome shotgun (WGS) entry which is preliminary data.</text>
</comment>
<protein>
    <submittedName>
        <fullName evidence="1">Uncharacterized protein</fullName>
    </submittedName>
</protein>
<gene>
    <name evidence="1" type="ORF">ACFFR3_45920</name>
</gene>
<name>A0ABV5P4L9_9ACTN</name>
<evidence type="ECO:0000313" key="2">
    <source>
        <dbReference type="Proteomes" id="UP001589568"/>
    </source>
</evidence>
<proteinExistence type="predicted"/>
<evidence type="ECO:0000313" key="1">
    <source>
        <dbReference type="EMBL" id="MFB9476874.1"/>
    </source>
</evidence>
<dbReference type="RefSeq" id="WP_379485207.1">
    <property type="nucleotide sequence ID" value="NZ_JBHMCF010000057.1"/>
</dbReference>
<dbReference type="Proteomes" id="UP001589568">
    <property type="component" value="Unassembled WGS sequence"/>
</dbReference>
<organism evidence="1 2">
    <name type="scientific">Nonomuraea salmonea</name>
    <dbReference type="NCBI Taxonomy" id="46181"/>
    <lineage>
        <taxon>Bacteria</taxon>
        <taxon>Bacillati</taxon>
        <taxon>Actinomycetota</taxon>
        <taxon>Actinomycetes</taxon>
        <taxon>Streptosporangiales</taxon>
        <taxon>Streptosporangiaceae</taxon>
        <taxon>Nonomuraea</taxon>
    </lineage>
</organism>
<keyword evidence="2" id="KW-1185">Reference proteome</keyword>
<accession>A0ABV5P4L9</accession>